<keyword evidence="7" id="KW-0812">Transmembrane</keyword>
<evidence type="ECO:0000256" key="1">
    <source>
        <dbReference type="ARBA" id="ARBA00004651"/>
    </source>
</evidence>
<organism evidence="11">
    <name type="scientific">Streptococcus pneumoniae</name>
    <dbReference type="NCBI Taxonomy" id="1313"/>
    <lineage>
        <taxon>Bacteria</taxon>
        <taxon>Bacillati</taxon>
        <taxon>Bacillota</taxon>
        <taxon>Bacilli</taxon>
        <taxon>Lactobacillales</taxon>
        <taxon>Streptococcaceae</taxon>
        <taxon>Streptococcus</taxon>
    </lineage>
</organism>
<dbReference type="InterPro" id="IPR050558">
    <property type="entry name" value="PTS_Sugar-Specific_Components"/>
</dbReference>
<evidence type="ECO:0000256" key="6">
    <source>
        <dbReference type="ARBA" id="ARBA00022683"/>
    </source>
</evidence>
<evidence type="ECO:0000256" key="8">
    <source>
        <dbReference type="ARBA" id="ARBA00022777"/>
    </source>
</evidence>
<keyword evidence="10" id="KW-0472">Membrane</keyword>
<dbReference type="InterPro" id="IPR013013">
    <property type="entry name" value="PTS_EIIC_1"/>
</dbReference>
<dbReference type="InterPro" id="IPR001996">
    <property type="entry name" value="PTS_IIB_1"/>
</dbReference>
<dbReference type="GO" id="GO:0005886">
    <property type="term" value="C:plasma membrane"/>
    <property type="evidence" value="ECO:0007669"/>
    <property type="project" value="UniProtKB-SubCell"/>
</dbReference>
<dbReference type="Pfam" id="PF02378">
    <property type="entry name" value="PTS_EIIC"/>
    <property type="match status" value="1"/>
</dbReference>
<keyword evidence="9" id="KW-1133">Transmembrane helix</keyword>
<dbReference type="Pfam" id="PF00367">
    <property type="entry name" value="PTS_EIIB"/>
    <property type="match status" value="1"/>
</dbReference>
<dbReference type="GO" id="GO:0008982">
    <property type="term" value="F:protein-N(PI)-phosphohistidine-sugar phosphotransferase activity"/>
    <property type="evidence" value="ECO:0007669"/>
    <property type="project" value="InterPro"/>
</dbReference>
<sequence>MSKYNVLAKDIVTYVGGAENVKSLRHCATRLRFELKDESQADKEALMNLDILQVVQASGQYQVVVGPHVASVYEAVMAELPVIGGASSINEDTTAEEKKWYDVIFDTISGSFTPLIPVFCGSGLVKALGSVLLMTGLLTAESSTYAVLNAAGNAVFYFLPILLAISVANKLGTNPYIAGAIGAALLEPSFTALAGNESNTFLGLPIIINNYASSVFPAFMAVVGLYFLDKFLKKVVPATIHLVVLPFIEIVAMVPLTIFIFGPFGTYLSTGLSMFVTSLLDFNAMLAGAVLSMIWIYVVMLGLHWALIPIMINNIATNGSDPLMGLMIGTVWVAGGVSLGVALKAKDKKLKGIAWTGMIPCFLSGVSEPIMYGILFRYKKSLMWATVMNAVTGAMAGLIGISATQIAGGVFTIPTFSPILGYLALIAVSVFGTAALIVIFGFGEEGSKA</sequence>
<keyword evidence="2" id="KW-0813">Transport</keyword>
<dbReference type="Gene3D" id="3.30.1360.60">
    <property type="entry name" value="Glucose permease domain IIB"/>
    <property type="match status" value="1"/>
</dbReference>
<evidence type="ECO:0000256" key="3">
    <source>
        <dbReference type="ARBA" id="ARBA00022475"/>
    </source>
</evidence>
<dbReference type="PROSITE" id="PS51103">
    <property type="entry name" value="PTS_EIIC_TYPE_1"/>
    <property type="match status" value="1"/>
</dbReference>
<keyword evidence="8" id="KW-0418">Kinase</keyword>
<dbReference type="GO" id="GO:0009401">
    <property type="term" value="P:phosphoenolpyruvate-dependent sugar phosphotransferase system"/>
    <property type="evidence" value="ECO:0007669"/>
    <property type="project" value="UniProtKB-KW"/>
</dbReference>
<dbReference type="InterPro" id="IPR018113">
    <property type="entry name" value="PTrfase_EIIB_Cys"/>
</dbReference>
<evidence type="ECO:0000256" key="4">
    <source>
        <dbReference type="ARBA" id="ARBA00022597"/>
    </source>
</evidence>
<gene>
    <name evidence="11" type="primary">bglF.5</name>
    <name evidence="11" type="ORF">SAMEA2658751_00605</name>
</gene>
<dbReference type="SUPFAM" id="SSF55604">
    <property type="entry name" value="Glucose permease domain IIB"/>
    <property type="match status" value="1"/>
</dbReference>
<dbReference type="PROSITE" id="PS51098">
    <property type="entry name" value="PTS_EIIB_TYPE_1"/>
    <property type="match status" value="1"/>
</dbReference>
<dbReference type="PANTHER" id="PTHR30175">
    <property type="entry name" value="PHOSPHOTRANSFERASE SYSTEM TRANSPORT PROTEIN"/>
    <property type="match status" value="1"/>
</dbReference>
<keyword evidence="4" id="KW-0762">Sugar transport</keyword>
<dbReference type="GO" id="GO:0016301">
    <property type="term" value="F:kinase activity"/>
    <property type="evidence" value="ECO:0007669"/>
    <property type="project" value="UniProtKB-KW"/>
</dbReference>
<evidence type="ECO:0000313" key="11">
    <source>
        <dbReference type="EMBL" id="VNQ72923.1"/>
    </source>
</evidence>
<dbReference type="AlphaFoldDB" id="A0A4G5QK89"/>
<dbReference type="EMBL" id="CAATIP010000004">
    <property type="protein sequence ID" value="VNQ72923.1"/>
    <property type="molecule type" value="Genomic_DNA"/>
</dbReference>
<dbReference type="RefSeq" id="WP_130883738.1">
    <property type="nucleotide sequence ID" value="NZ_JAAAQM010000093.1"/>
</dbReference>
<dbReference type="FunFam" id="3.30.1360.60:FF:000001">
    <property type="entry name" value="PTS system glucose-specific IIBC component PtsG"/>
    <property type="match status" value="1"/>
</dbReference>
<evidence type="ECO:0000256" key="10">
    <source>
        <dbReference type="ARBA" id="ARBA00023136"/>
    </source>
</evidence>
<dbReference type="PROSITE" id="PS01035">
    <property type="entry name" value="PTS_EIIB_TYPE_1_CYS"/>
    <property type="match status" value="1"/>
</dbReference>
<dbReference type="InterPro" id="IPR036878">
    <property type="entry name" value="Glu_permease_IIB"/>
</dbReference>
<accession>A0A4G5QK89</accession>
<dbReference type="EC" id="2.7.1.69" evidence="11"/>
<keyword evidence="3" id="KW-1003">Cell membrane</keyword>
<dbReference type="InterPro" id="IPR003352">
    <property type="entry name" value="PTS_EIIC"/>
</dbReference>
<protein>
    <submittedName>
        <fullName evidence="11">PTS system beta-glucosides-specific transporter subunit IIABC</fullName>
        <ecNumber evidence="11">2.7.1.69</ecNumber>
    </submittedName>
</protein>
<keyword evidence="6" id="KW-0598">Phosphotransferase system</keyword>
<dbReference type="CDD" id="cd00212">
    <property type="entry name" value="PTS_IIB_glc"/>
    <property type="match status" value="1"/>
</dbReference>
<proteinExistence type="predicted"/>
<evidence type="ECO:0000256" key="2">
    <source>
        <dbReference type="ARBA" id="ARBA00022448"/>
    </source>
</evidence>
<evidence type="ECO:0000256" key="9">
    <source>
        <dbReference type="ARBA" id="ARBA00022989"/>
    </source>
</evidence>
<keyword evidence="5 11" id="KW-0808">Transferase</keyword>
<evidence type="ECO:0000256" key="5">
    <source>
        <dbReference type="ARBA" id="ARBA00022679"/>
    </source>
</evidence>
<comment type="subcellular location">
    <subcellularLocation>
        <location evidence="1">Cell membrane</location>
        <topology evidence="1">Multi-pass membrane protein</topology>
    </subcellularLocation>
</comment>
<evidence type="ECO:0000256" key="7">
    <source>
        <dbReference type="ARBA" id="ARBA00022692"/>
    </source>
</evidence>
<reference evidence="11" key="1">
    <citation type="submission" date="2019-04" db="EMBL/GenBank/DDBJ databases">
        <authorList>
            <consortium name="Pathogen Informatics"/>
        </authorList>
    </citation>
    <scope>NUCLEOTIDE SEQUENCE</scope>
    <source>
        <strain evidence="11">GPSC79</strain>
    </source>
</reference>
<name>A0A4G5QK89_STREE</name>
<dbReference type="PANTHER" id="PTHR30175:SF1">
    <property type="entry name" value="PTS SYSTEM ARBUTIN-, CELLOBIOSE-, AND SALICIN-SPECIFIC EIIBC COMPONENT-RELATED"/>
    <property type="match status" value="1"/>
</dbReference>